<keyword evidence="5 6" id="KW-0472">Membrane</keyword>
<feature type="transmembrane region" description="Helical" evidence="6">
    <location>
        <begin position="210"/>
        <end position="233"/>
    </location>
</feature>
<dbReference type="Pfam" id="PF01594">
    <property type="entry name" value="AI-2E_transport"/>
    <property type="match status" value="1"/>
</dbReference>
<reference evidence="7 8" key="1">
    <citation type="submission" date="2016-10" db="EMBL/GenBank/DDBJ databases">
        <title>Draft Genome sequence of Alkanindiges sp. strain H1.</title>
        <authorList>
            <person name="Subhash Y."/>
            <person name="Lee S."/>
        </authorList>
    </citation>
    <scope>NUCLEOTIDE SEQUENCE [LARGE SCALE GENOMIC DNA]</scope>
    <source>
        <strain evidence="7 8">H1</strain>
    </source>
</reference>
<comment type="similarity">
    <text evidence="2">Belongs to the autoinducer-2 exporter (AI-2E) (TC 2.A.86) family.</text>
</comment>
<accession>A0A1S8CUP7</accession>
<keyword evidence="8" id="KW-1185">Reference proteome</keyword>
<dbReference type="PANTHER" id="PTHR21716">
    <property type="entry name" value="TRANSMEMBRANE PROTEIN"/>
    <property type="match status" value="1"/>
</dbReference>
<evidence type="ECO:0000313" key="7">
    <source>
        <dbReference type="EMBL" id="ONG40875.1"/>
    </source>
</evidence>
<evidence type="ECO:0000256" key="4">
    <source>
        <dbReference type="ARBA" id="ARBA00022989"/>
    </source>
</evidence>
<organism evidence="7 8">
    <name type="scientific">Alkanindiges hydrocarboniclasticus</name>
    <dbReference type="NCBI Taxonomy" id="1907941"/>
    <lineage>
        <taxon>Bacteria</taxon>
        <taxon>Pseudomonadati</taxon>
        <taxon>Pseudomonadota</taxon>
        <taxon>Gammaproteobacteria</taxon>
        <taxon>Moraxellales</taxon>
        <taxon>Moraxellaceae</taxon>
        <taxon>Alkanindiges</taxon>
    </lineage>
</organism>
<comment type="subcellular location">
    <subcellularLocation>
        <location evidence="1">Membrane</location>
        <topology evidence="1">Multi-pass membrane protein</topology>
    </subcellularLocation>
</comment>
<protein>
    <submittedName>
        <fullName evidence="7">AI-2E family transporter</fullName>
    </submittedName>
</protein>
<proteinExistence type="inferred from homology"/>
<feature type="transmembrane region" description="Helical" evidence="6">
    <location>
        <begin position="29"/>
        <end position="51"/>
    </location>
</feature>
<evidence type="ECO:0000256" key="5">
    <source>
        <dbReference type="ARBA" id="ARBA00023136"/>
    </source>
</evidence>
<sequence>MQDVSAIQRLLLLGLFIGLMLLSFQVLKFFVVPVVWAAILAYITWPIYQAILRGFGYRHNLSALTMTTILSVVIGVPFIMAIFLLQHEGRDLYLNLQRQIFAGGIDLPDFMRRIPIIGPEITRLVGQINAHPHDLASTIRSWMQGHIGYGKIVLGEISRNVFKLTLAILTLFFFYRDGTFILDQVRSALNKVIGYRVHGYLHAIGETTRAVVYGVGLTALAQSLLAGIGYWVAGVPNPVVLTFATFLLALIPFGTPIAWGGVSIWLLSQGQNWEAAGLAVWGLCVVSWIDNIIRPLVISGATKIPFLLIMFGVLGGLASFGMVGVFIGPVILAVLLAVWREWLHQKLIEPEQEELFEEKPPLL</sequence>
<dbReference type="InterPro" id="IPR002549">
    <property type="entry name" value="AI-2E-like"/>
</dbReference>
<dbReference type="RefSeq" id="WP_076877889.1">
    <property type="nucleotide sequence ID" value="NZ_MLCN01000016.1"/>
</dbReference>
<keyword evidence="3 6" id="KW-0812">Transmembrane</keyword>
<feature type="transmembrane region" description="Helical" evidence="6">
    <location>
        <begin position="63"/>
        <end position="85"/>
    </location>
</feature>
<dbReference type="EMBL" id="MLCN01000016">
    <property type="protein sequence ID" value="ONG40875.1"/>
    <property type="molecule type" value="Genomic_DNA"/>
</dbReference>
<dbReference type="GO" id="GO:0016020">
    <property type="term" value="C:membrane"/>
    <property type="evidence" value="ECO:0007669"/>
    <property type="project" value="UniProtKB-SubCell"/>
</dbReference>
<gene>
    <name evidence="7" type="ORF">BKE30_06950</name>
</gene>
<evidence type="ECO:0000256" key="3">
    <source>
        <dbReference type="ARBA" id="ARBA00022692"/>
    </source>
</evidence>
<evidence type="ECO:0000256" key="2">
    <source>
        <dbReference type="ARBA" id="ARBA00009773"/>
    </source>
</evidence>
<evidence type="ECO:0000256" key="1">
    <source>
        <dbReference type="ARBA" id="ARBA00004141"/>
    </source>
</evidence>
<dbReference type="Proteomes" id="UP000192132">
    <property type="component" value="Unassembled WGS sequence"/>
</dbReference>
<evidence type="ECO:0000313" key="8">
    <source>
        <dbReference type="Proteomes" id="UP000192132"/>
    </source>
</evidence>
<dbReference type="AlphaFoldDB" id="A0A1S8CUP7"/>
<feature type="transmembrane region" description="Helical" evidence="6">
    <location>
        <begin position="239"/>
        <end position="266"/>
    </location>
</feature>
<feature type="transmembrane region" description="Helical" evidence="6">
    <location>
        <begin position="304"/>
        <end position="337"/>
    </location>
</feature>
<feature type="transmembrane region" description="Helical" evidence="6">
    <location>
        <begin position="6"/>
        <end position="22"/>
    </location>
</feature>
<feature type="transmembrane region" description="Helical" evidence="6">
    <location>
        <begin position="278"/>
        <end position="298"/>
    </location>
</feature>
<dbReference type="PANTHER" id="PTHR21716:SF4">
    <property type="entry name" value="TRANSMEMBRANE PROTEIN 245"/>
    <property type="match status" value="1"/>
</dbReference>
<comment type="caution">
    <text evidence="7">The sequence shown here is derived from an EMBL/GenBank/DDBJ whole genome shotgun (WGS) entry which is preliminary data.</text>
</comment>
<evidence type="ECO:0000256" key="6">
    <source>
        <dbReference type="SAM" id="Phobius"/>
    </source>
</evidence>
<name>A0A1S8CUP7_9GAMM</name>
<keyword evidence="4 6" id="KW-1133">Transmembrane helix</keyword>